<feature type="coiled-coil region" evidence="1">
    <location>
        <begin position="836"/>
        <end position="915"/>
    </location>
</feature>
<feature type="region of interest" description="Disordered" evidence="2">
    <location>
        <begin position="1233"/>
        <end position="1290"/>
    </location>
</feature>
<feature type="compositionally biased region" description="Low complexity" evidence="2">
    <location>
        <begin position="1913"/>
        <end position="1924"/>
    </location>
</feature>
<feature type="region of interest" description="Disordered" evidence="2">
    <location>
        <begin position="372"/>
        <end position="441"/>
    </location>
</feature>
<feature type="compositionally biased region" description="Basic and acidic residues" evidence="2">
    <location>
        <begin position="405"/>
        <end position="423"/>
    </location>
</feature>
<keyword evidence="1" id="KW-0175">Coiled coil</keyword>
<feature type="non-terminal residue" evidence="3">
    <location>
        <position position="1"/>
    </location>
</feature>
<feature type="region of interest" description="Disordered" evidence="2">
    <location>
        <begin position="120"/>
        <end position="162"/>
    </location>
</feature>
<gene>
    <name evidence="3" type="ORF">g.30415</name>
</gene>
<feature type="region of interest" description="Disordered" evidence="2">
    <location>
        <begin position="1907"/>
        <end position="1929"/>
    </location>
</feature>
<feature type="compositionally biased region" description="Basic and acidic residues" evidence="2">
    <location>
        <begin position="62"/>
        <end position="72"/>
    </location>
</feature>
<feature type="coiled-coil region" evidence="1">
    <location>
        <begin position="596"/>
        <end position="633"/>
    </location>
</feature>
<feature type="compositionally biased region" description="Acidic residues" evidence="2">
    <location>
        <begin position="309"/>
        <end position="321"/>
    </location>
</feature>
<reference evidence="3" key="1">
    <citation type="submission" date="2015-11" db="EMBL/GenBank/DDBJ databases">
        <title>De novo transcriptome assembly of four potential Pierce s Disease insect vectors from Arizona vineyards.</title>
        <authorList>
            <person name="Tassone E.E."/>
        </authorList>
    </citation>
    <scope>NUCLEOTIDE SEQUENCE</scope>
</reference>
<feature type="compositionally biased region" description="Basic and acidic residues" evidence="2">
    <location>
        <begin position="953"/>
        <end position="965"/>
    </location>
</feature>
<evidence type="ECO:0000313" key="3">
    <source>
        <dbReference type="EMBL" id="JAS93468.1"/>
    </source>
</evidence>
<feature type="compositionally biased region" description="Low complexity" evidence="2">
    <location>
        <begin position="2058"/>
        <end position="2070"/>
    </location>
</feature>
<feature type="compositionally biased region" description="Polar residues" evidence="2">
    <location>
        <begin position="1"/>
        <end position="23"/>
    </location>
</feature>
<feature type="compositionally biased region" description="Polar residues" evidence="2">
    <location>
        <begin position="1679"/>
        <end position="1691"/>
    </location>
</feature>
<protein>
    <submittedName>
        <fullName evidence="3">Uncharacterized protein</fullName>
    </submittedName>
</protein>
<dbReference type="EMBL" id="GECU01014238">
    <property type="protein sequence ID" value="JAS93468.1"/>
    <property type="molecule type" value="Transcribed_RNA"/>
</dbReference>
<feature type="region of interest" description="Disordered" evidence="2">
    <location>
        <begin position="526"/>
        <end position="558"/>
    </location>
</feature>
<feature type="compositionally biased region" description="Low complexity" evidence="2">
    <location>
        <begin position="204"/>
        <end position="213"/>
    </location>
</feature>
<feature type="region of interest" description="Disordered" evidence="2">
    <location>
        <begin position="1"/>
        <end position="72"/>
    </location>
</feature>
<evidence type="ECO:0000256" key="2">
    <source>
        <dbReference type="SAM" id="MobiDB-lite"/>
    </source>
</evidence>
<feature type="region of interest" description="Disordered" evidence="2">
    <location>
        <begin position="190"/>
        <end position="328"/>
    </location>
</feature>
<feature type="compositionally biased region" description="Polar residues" evidence="2">
    <location>
        <begin position="529"/>
        <end position="550"/>
    </location>
</feature>
<organism evidence="3">
    <name type="scientific">Homalodisca liturata</name>
    <dbReference type="NCBI Taxonomy" id="320908"/>
    <lineage>
        <taxon>Eukaryota</taxon>
        <taxon>Metazoa</taxon>
        <taxon>Ecdysozoa</taxon>
        <taxon>Arthropoda</taxon>
        <taxon>Hexapoda</taxon>
        <taxon>Insecta</taxon>
        <taxon>Pterygota</taxon>
        <taxon>Neoptera</taxon>
        <taxon>Paraneoptera</taxon>
        <taxon>Hemiptera</taxon>
        <taxon>Auchenorrhyncha</taxon>
        <taxon>Membracoidea</taxon>
        <taxon>Cicadellidae</taxon>
        <taxon>Cicadellinae</taxon>
        <taxon>Proconiini</taxon>
        <taxon>Homalodisca</taxon>
    </lineage>
</organism>
<feature type="compositionally biased region" description="Basic and acidic residues" evidence="2">
    <location>
        <begin position="1237"/>
        <end position="1254"/>
    </location>
</feature>
<feature type="compositionally biased region" description="Low complexity" evidence="2">
    <location>
        <begin position="292"/>
        <end position="302"/>
    </location>
</feature>
<name>A0A1B6J2T1_9HEMI</name>
<feature type="compositionally biased region" description="Low complexity" evidence="2">
    <location>
        <begin position="378"/>
        <end position="404"/>
    </location>
</feature>
<feature type="region of interest" description="Disordered" evidence="2">
    <location>
        <begin position="1604"/>
        <end position="1643"/>
    </location>
</feature>
<feature type="region of interest" description="Disordered" evidence="2">
    <location>
        <begin position="1676"/>
        <end position="1700"/>
    </location>
</feature>
<feature type="compositionally biased region" description="Low complexity" evidence="2">
    <location>
        <begin position="1609"/>
        <end position="1619"/>
    </location>
</feature>
<sequence>DNSSFSVSPADSVLSGQSLSQPSGKDCLGMPQISSSASTSDEDLEDSNFAVDAGMSTTSYRRGCEDTRRSKSLDGETHLISCDLLESHELGKDQKPTHASHKALKTPWGKMKDIIQTRTGSIKKKKGDSDVEEDSKSGILSEDVNLDDNQYETEPSAIGQTTECDECEVGGKAYDKSLKRRLAPMLTITLPSTEELHPGAEIEAPAAPSKVAAKPPPSPQTDERHSRTAVRPKTHEEPVVRDSGHHHGPRKISGGSTGTSPPTPRRLSKWSKVKNAFLTSGSASEDCLHRGSSSVPSSPVKSGTFAYDMESDELSSGEFMDDSTRDDDVFPESVEEVVDLTKHDNIHAEIQRNYEELQLKLSQEFHKKLCEWERKKSSGSPGTPPSSSRVAGSGFSSGTSSIGDDSPHDKGFRKKMEEWEKMKGPGSSGTKHRESVTLQQLGEENLSADFKKKLEEWEKIKSVPVPQTPDIVNVSQPHSKKKITEWQLWRPGVTTSKSDAGIAGIASPPIELPEDFYRKLQEWERLKHGSTSSAHQDTESSGNKTPSPGTSRRDGSEHKVVKILHSPTSKKEKGSNDFGFQIKIQKSKSHHEVKELAWLEKELHKIEREKQRLERERDKYLEREARLEKLRKAIGANVKKQEVLIPTSTGLFRFEGISQKFTRKLYEWEKAKGIGPEASTFALLDPGYQPPDCHRTEGVSNGSLLTRSKSMGSVVDIVALAGNQNTLTHQPSSLSLNHMEQLESNQLNCALAGSEELCGQSYDEEPQAVIVDVEDVIVETASPLEHTPAVECQTPVYCYAPTEVTRLIDSSGSDSDKDVRRLGVQAQSSIELLQENISLLDKLQRKEDICRDLENKIEDVEDKLTTTERIHREHLGTLVEDDNHFSKHLEKEQSLDQIKEKLLELESQQERLLEEGATLQHSFVEHSEQQALIAQDLVGKVKQLQDNITTTTTEHDNPEQIKDNSEESSSLAQVQELTSQLLNLAEKLELAVGERNQEISLLRKALGSRTRAPGLQKLRMNQHWFSSDSVSSIGDTEKFVSQGSEDLSQLPVLLTNKLHELKTCLGSLTPVSDVKSQPELPVKQTLNIIYPESPEVETTFVFNIAKKRKSENIVAEQNDLTALENQREGDSSTITTNSSIVQTEVIQYTPESLPTSKYQTYLQQSANKINSDNGSVEKESRKKKIESMESVVELTYPLKTYFNEDCNEKRVTRVAGHISTDSDDTEYENCIFKRGKPKEPPEGSESENVKEFTTKKCKRSRRNSGLLERRRSRTNSKDENTDEESGNPSIFDACTSRKSFKIDTRYKKSSKYKLLNKDCDDSDKKDKTETKEGDTSLNNSCMDCVETTAGSIKSLNSPKCVSRRIKKGSKTSKDNKCLGDNKCLSYNYCCKTENEETPPCQASNVNVFVPTTRKIFSPVHKDSKGETSTVISYVVEDSVPTSSVQTEPDVHMGIKKNSNQEITNSNIYAVANNSGSTVEIAHTQEDNKISDCETSDKKEVTKQTYDFIMPPCWIIKQARAQSASPALQRRTIQKPWSKDKDDLGKSLDMKHEEIKVSETKTEEPYNSECTNYIEDNKKEADLINTVSQNSVTDAIPQKDNLFKENCRKNSSSSESVENNRPLRKEGSSIPSSLKLRSEAGFPPISPLTVRREMKVMKETAPSIRLMIAKYNQKVHESQELTGTKSPESGGQSPIAWRSPATERRIKAQMEKYQDEVRKALQNSSRKDFYPHARLGQVQKSASAGYIRPFDRGCLNDGVNVRSEDNCSSQLSQHHGILKSSSAGAIKSFSPLPSKRNNIIDSDLNLQKDSPVSTTIISEKESSREVKMMDSTLQPTQTTVETPSNSKLVRKIPKIDKIKISHIPPIPTVISDENSCMEILELEHSPQSMRVRALKLKKAKEEFLSRGCVGSIDSPQNSPSTPNTPIQNDRLSWSDSKARLSQISCGSESSYENVPMIVVSGKEPSRDHDGSLLVKSASAGMINIDSATCSRVFCSTSSPQETSDHGAIPKSKSGILSRFRKARLKRNKEKDTSKLDTVSTLCRQSLVVDIHKRTQNGEPLPSSSKSCPSSPVLHKKDQTPAGSWIRNPRRIFKPK</sequence>
<evidence type="ECO:0000256" key="1">
    <source>
        <dbReference type="SAM" id="Coils"/>
    </source>
</evidence>
<feature type="compositionally biased region" description="Basic and acidic residues" evidence="2">
    <location>
        <begin position="233"/>
        <end position="245"/>
    </location>
</feature>
<feature type="region of interest" description="Disordered" evidence="2">
    <location>
        <begin position="2049"/>
        <end position="2094"/>
    </location>
</feature>
<proteinExistence type="predicted"/>
<feature type="region of interest" description="Disordered" evidence="2">
    <location>
        <begin position="950"/>
        <end position="970"/>
    </location>
</feature>
<accession>A0A1B6J2T1</accession>